<feature type="compositionally biased region" description="Low complexity" evidence="1">
    <location>
        <begin position="64"/>
        <end position="84"/>
    </location>
</feature>
<dbReference type="AlphaFoldDB" id="U6GE66"/>
<protein>
    <submittedName>
        <fullName evidence="2">Uncharacterized protein</fullName>
    </submittedName>
</protein>
<dbReference type="Proteomes" id="UP000018050">
    <property type="component" value="Unassembled WGS sequence"/>
</dbReference>
<name>U6GE66_EIMAC</name>
<organism evidence="2 3">
    <name type="scientific">Eimeria acervulina</name>
    <name type="common">Coccidian parasite</name>
    <dbReference type="NCBI Taxonomy" id="5801"/>
    <lineage>
        <taxon>Eukaryota</taxon>
        <taxon>Sar</taxon>
        <taxon>Alveolata</taxon>
        <taxon>Apicomplexa</taxon>
        <taxon>Conoidasida</taxon>
        <taxon>Coccidia</taxon>
        <taxon>Eucoccidiorida</taxon>
        <taxon>Eimeriorina</taxon>
        <taxon>Eimeriidae</taxon>
        <taxon>Eimeria</taxon>
    </lineage>
</organism>
<gene>
    <name evidence="2" type="ORF">EAH_00027470</name>
</gene>
<reference evidence="2" key="2">
    <citation type="submission" date="2013-10" db="EMBL/GenBank/DDBJ databases">
        <authorList>
            <person name="Aslett M."/>
        </authorList>
    </citation>
    <scope>NUCLEOTIDE SEQUENCE</scope>
    <source>
        <strain evidence="2">Houghton</strain>
    </source>
</reference>
<dbReference type="GeneID" id="25270817"/>
<reference evidence="2" key="1">
    <citation type="submission" date="2013-10" db="EMBL/GenBank/DDBJ databases">
        <title>Genomic analysis of the causative agents of coccidiosis in chickens.</title>
        <authorList>
            <person name="Reid A.J."/>
            <person name="Blake D."/>
            <person name="Billington K."/>
            <person name="Browne H."/>
            <person name="Dunn M."/>
            <person name="Hung S."/>
            <person name="Kawahara F."/>
            <person name="Miranda-Saavedra D."/>
            <person name="Mourier T."/>
            <person name="Nagra H."/>
            <person name="Otto T.D."/>
            <person name="Rawlings N."/>
            <person name="Sanchez A."/>
            <person name="Sanders M."/>
            <person name="Subramaniam C."/>
            <person name="Tay Y."/>
            <person name="Dear P."/>
            <person name="Doerig C."/>
            <person name="Gruber A."/>
            <person name="Parkinson J."/>
            <person name="Shirley M."/>
            <person name="Wan K.L."/>
            <person name="Berriman M."/>
            <person name="Tomley F."/>
            <person name="Pain A."/>
        </authorList>
    </citation>
    <scope>NUCLEOTIDE SEQUENCE</scope>
    <source>
        <strain evidence="2">Houghton</strain>
    </source>
</reference>
<evidence type="ECO:0000313" key="3">
    <source>
        <dbReference type="Proteomes" id="UP000018050"/>
    </source>
</evidence>
<dbReference type="OrthoDB" id="330264at2759"/>
<proteinExistence type="predicted"/>
<evidence type="ECO:0000256" key="1">
    <source>
        <dbReference type="SAM" id="MobiDB-lite"/>
    </source>
</evidence>
<feature type="region of interest" description="Disordered" evidence="1">
    <location>
        <begin position="64"/>
        <end position="87"/>
    </location>
</feature>
<accession>U6GE66</accession>
<dbReference type="RefSeq" id="XP_013251856.1">
    <property type="nucleotide sequence ID" value="XM_013396402.1"/>
</dbReference>
<dbReference type="VEuPathDB" id="ToxoDB:EAH_00027470"/>
<dbReference type="EMBL" id="HG670752">
    <property type="protein sequence ID" value="CDI77837.1"/>
    <property type="molecule type" value="Genomic_DNA"/>
</dbReference>
<evidence type="ECO:0000313" key="2">
    <source>
        <dbReference type="EMBL" id="CDI77837.1"/>
    </source>
</evidence>
<keyword evidence="3" id="KW-1185">Reference proteome</keyword>
<sequence>MSELQGPEEETEVCTQTLRDAINAAISHVIGSRELTDYLLPLWGLEGVYVPLLVCGVSPEPSISSLNRNSRNSSSSSSSSSSTSAMPWPLREELHDDDLLQQILRRGSVTVATIGKETASGVVGCNNGLEGDYSGNVATGFFPDYMRSLWEWIGSQYGADIYVFYRFYPSLEDAQRAVVCSSCTVKAAVIIPLKVL</sequence>